<protein>
    <submittedName>
        <fullName evidence="1">371_t:CDS:1</fullName>
    </submittedName>
</protein>
<organism evidence="1 2">
    <name type="scientific">Racocetra fulgida</name>
    <dbReference type="NCBI Taxonomy" id="60492"/>
    <lineage>
        <taxon>Eukaryota</taxon>
        <taxon>Fungi</taxon>
        <taxon>Fungi incertae sedis</taxon>
        <taxon>Mucoromycota</taxon>
        <taxon>Glomeromycotina</taxon>
        <taxon>Glomeromycetes</taxon>
        <taxon>Diversisporales</taxon>
        <taxon>Gigasporaceae</taxon>
        <taxon>Racocetra</taxon>
    </lineage>
</organism>
<gene>
    <name evidence="1" type="ORF">RFULGI_LOCUS8749</name>
</gene>
<evidence type="ECO:0000313" key="1">
    <source>
        <dbReference type="EMBL" id="CAG8658391.1"/>
    </source>
</evidence>
<accession>A0A9N9E3B0</accession>
<sequence length="51" mass="6226">MRFITQERRNPGSTNVKKFNVEKSKEELKKKYKEKLEHIKLYESDWIIIAT</sequence>
<feature type="non-terminal residue" evidence="1">
    <location>
        <position position="51"/>
    </location>
</feature>
<reference evidence="1" key="1">
    <citation type="submission" date="2021-06" db="EMBL/GenBank/DDBJ databases">
        <authorList>
            <person name="Kallberg Y."/>
            <person name="Tangrot J."/>
            <person name="Rosling A."/>
        </authorList>
    </citation>
    <scope>NUCLEOTIDE SEQUENCE</scope>
    <source>
        <strain evidence="1">IN212</strain>
    </source>
</reference>
<comment type="caution">
    <text evidence="1">The sequence shown here is derived from an EMBL/GenBank/DDBJ whole genome shotgun (WGS) entry which is preliminary data.</text>
</comment>
<evidence type="ECO:0000313" key="2">
    <source>
        <dbReference type="Proteomes" id="UP000789396"/>
    </source>
</evidence>
<dbReference type="AlphaFoldDB" id="A0A9N9E3B0"/>
<dbReference type="EMBL" id="CAJVPZ010014530">
    <property type="protein sequence ID" value="CAG8658391.1"/>
    <property type="molecule type" value="Genomic_DNA"/>
</dbReference>
<dbReference type="Proteomes" id="UP000789396">
    <property type="component" value="Unassembled WGS sequence"/>
</dbReference>
<name>A0A9N9E3B0_9GLOM</name>
<proteinExistence type="predicted"/>
<keyword evidence="2" id="KW-1185">Reference proteome</keyword>